<accession>A0AAW2BWJ9</accession>
<evidence type="ECO:0000256" key="10">
    <source>
        <dbReference type="ARBA" id="ARBA00023170"/>
    </source>
</evidence>
<dbReference type="InterPro" id="IPR001611">
    <property type="entry name" value="Leu-rich_rpt"/>
</dbReference>
<evidence type="ECO:0000256" key="4">
    <source>
        <dbReference type="ARBA" id="ARBA00022614"/>
    </source>
</evidence>
<dbReference type="PRINTS" id="PR00019">
    <property type="entry name" value="LEURICHRPT"/>
</dbReference>
<dbReference type="GO" id="GO:0005886">
    <property type="term" value="C:plasma membrane"/>
    <property type="evidence" value="ECO:0007669"/>
    <property type="project" value="UniProtKB-SubCell"/>
</dbReference>
<evidence type="ECO:0000256" key="6">
    <source>
        <dbReference type="ARBA" id="ARBA00022729"/>
    </source>
</evidence>
<evidence type="ECO:0000256" key="11">
    <source>
        <dbReference type="ARBA" id="ARBA00023180"/>
    </source>
</evidence>
<comment type="caution">
    <text evidence="12">The sequence shown here is derived from an EMBL/GenBank/DDBJ whole genome shotgun (WGS) entry which is preliminary data.</text>
</comment>
<evidence type="ECO:0000256" key="3">
    <source>
        <dbReference type="ARBA" id="ARBA00022475"/>
    </source>
</evidence>
<keyword evidence="5" id="KW-0812">Transmembrane</keyword>
<evidence type="ECO:0000256" key="8">
    <source>
        <dbReference type="ARBA" id="ARBA00022989"/>
    </source>
</evidence>
<keyword evidence="3" id="KW-1003">Cell membrane</keyword>
<keyword evidence="9" id="KW-0472">Membrane</keyword>
<evidence type="ECO:0000313" key="12">
    <source>
        <dbReference type="EMBL" id="KAK9989234.1"/>
    </source>
</evidence>
<comment type="subcellular location">
    <subcellularLocation>
        <location evidence="1">Cell membrane</location>
        <topology evidence="1">Single-pass type I membrane protein</topology>
    </subcellularLocation>
</comment>
<dbReference type="PANTHER" id="PTHR48052:SF70">
    <property type="entry name" value="PHYTOSULFOKINE RECEPTOR 1-LIKE"/>
    <property type="match status" value="1"/>
</dbReference>
<dbReference type="SUPFAM" id="SSF52058">
    <property type="entry name" value="L domain-like"/>
    <property type="match status" value="1"/>
</dbReference>
<keyword evidence="8" id="KW-1133">Transmembrane helix</keyword>
<keyword evidence="10" id="KW-0675">Receptor</keyword>
<evidence type="ECO:0000256" key="7">
    <source>
        <dbReference type="ARBA" id="ARBA00022737"/>
    </source>
</evidence>
<keyword evidence="6" id="KW-0732">Signal</keyword>
<sequence>MLALTRNFHDEQIPNDVNLEFKNLNSLILANFQLRGPIPEWLSRCHKLQFLDLSWNHLGGNIPSWFGKFESLFYLNLSNNSLKGEIPKSFTELRSLISGKVTIEEPVSSFELYTAGQGGPSLSYTQISSFRPTIDLSYNILQGPIWPGFGNLKRLHVLNLKENKFSGPIPNNLSGMIGLEKLDLSHNKLSGEIPH</sequence>
<protein>
    <submittedName>
        <fullName evidence="12">Uncharacterized protein</fullName>
    </submittedName>
</protein>
<comment type="similarity">
    <text evidence="2">Belongs to the RLP family.</text>
</comment>
<dbReference type="PANTHER" id="PTHR48052">
    <property type="entry name" value="UNNAMED PRODUCT"/>
    <property type="match status" value="1"/>
</dbReference>
<evidence type="ECO:0000256" key="5">
    <source>
        <dbReference type="ARBA" id="ARBA00022692"/>
    </source>
</evidence>
<keyword evidence="7" id="KW-0677">Repeat</keyword>
<keyword evidence="11" id="KW-0325">Glycoprotein</keyword>
<dbReference type="InterPro" id="IPR032675">
    <property type="entry name" value="LRR_dom_sf"/>
</dbReference>
<dbReference type="Proteomes" id="UP001459277">
    <property type="component" value="Unassembled WGS sequence"/>
</dbReference>
<dbReference type="EMBL" id="JAZDWU010000010">
    <property type="protein sequence ID" value="KAK9989234.1"/>
    <property type="molecule type" value="Genomic_DNA"/>
</dbReference>
<keyword evidence="13" id="KW-1185">Reference proteome</keyword>
<organism evidence="12 13">
    <name type="scientific">Lithocarpus litseifolius</name>
    <dbReference type="NCBI Taxonomy" id="425828"/>
    <lineage>
        <taxon>Eukaryota</taxon>
        <taxon>Viridiplantae</taxon>
        <taxon>Streptophyta</taxon>
        <taxon>Embryophyta</taxon>
        <taxon>Tracheophyta</taxon>
        <taxon>Spermatophyta</taxon>
        <taxon>Magnoliopsida</taxon>
        <taxon>eudicotyledons</taxon>
        <taxon>Gunneridae</taxon>
        <taxon>Pentapetalae</taxon>
        <taxon>rosids</taxon>
        <taxon>fabids</taxon>
        <taxon>Fagales</taxon>
        <taxon>Fagaceae</taxon>
        <taxon>Lithocarpus</taxon>
    </lineage>
</organism>
<gene>
    <name evidence="12" type="ORF">SO802_029473</name>
</gene>
<dbReference type="Pfam" id="PF13855">
    <property type="entry name" value="LRR_8"/>
    <property type="match status" value="1"/>
</dbReference>
<evidence type="ECO:0000256" key="2">
    <source>
        <dbReference type="ARBA" id="ARBA00009592"/>
    </source>
</evidence>
<name>A0AAW2BWJ9_9ROSI</name>
<reference evidence="12 13" key="1">
    <citation type="submission" date="2024-01" db="EMBL/GenBank/DDBJ databases">
        <title>A telomere-to-telomere, gap-free genome of sweet tea (Lithocarpus litseifolius).</title>
        <authorList>
            <person name="Zhou J."/>
        </authorList>
    </citation>
    <scope>NUCLEOTIDE SEQUENCE [LARGE SCALE GENOMIC DNA]</scope>
    <source>
        <strain evidence="12">Zhou-2022a</strain>
        <tissue evidence="12">Leaf</tissue>
    </source>
</reference>
<dbReference type="Pfam" id="PF00560">
    <property type="entry name" value="LRR_1"/>
    <property type="match status" value="2"/>
</dbReference>
<proteinExistence type="inferred from homology"/>
<evidence type="ECO:0000256" key="9">
    <source>
        <dbReference type="ARBA" id="ARBA00023136"/>
    </source>
</evidence>
<dbReference type="Gene3D" id="3.80.10.10">
    <property type="entry name" value="Ribonuclease Inhibitor"/>
    <property type="match status" value="1"/>
</dbReference>
<dbReference type="AlphaFoldDB" id="A0AAW2BWJ9"/>
<keyword evidence="4" id="KW-0433">Leucine-rich repeat</keyword>
<dbReference type="FunFam" id="3.80.10.10:FF:000041">
    <property type="entry name" value="LRR receptor-like serine/threonine-protein kinase ERECTA"/>
    <property type="match status" value="1"/>
</dbReference>
<evidence type="ECO:0000256" key="1">
    <source>
        <dbReference type="ARBA" id="ARBA00004251"/>
    </source>
</evidence>
<evidence type="ECO:0000313" key="13">
    <source>
        <dbReference type="Proteomes" id="UP001459277"/>
    </source>
</evidence>